<gene>
    <name evidence="4" type="ORF">ABZ508_16715</name>
</gene>
<reference evidence="4 5" key="1">
    <citation type="submission" date="2024-06" db="EMBL/GenBank/DDBJ databases">
        <title>The Natural Products Discovery Center: Release of the First 8490 Sequenced Strains for Exploring Actinobacteria Biosynthetic Diversity.</title>
        <authorList>
            <person name="Kalkreuter E."/>
            <person name="Kautsar S.A."/>
            <person name="Yang D."/>
            <person name="Bader C.D."/>
            <person name="Teijaro C.N."/>
            <person name="Fluegel L."/>
            <person name="Davis C.M."/>
            <person name="Simpson J.R."/>
            <person name="Lauterbach L."/>
            <person name="Steele A.D."/>
            <person name="Gui C."/>
            <person name="Meng S."/>
            <person name="Li G."/>
            <person name="Viehrig K."/>
            <person name="Ye F."/>
            <person name="Su P."/>
            <person name="Kiefer A.F."/>
            <person name="Nichols A."/>
            <person name="Cepeda A.J."/>
            <person name="Yan W."/>
            <person name="Fan B."/>
            <person name="Jiang Y."/>
            <person name="Adhikari A."/>
            <person name="Zheng C.-J."/>
            <person name="Schuster L."/>
            <person name="Cowan T.M."/>
            <person name="Smanski M.J."/>
            <person name="Chevrette M.G."/>
            <person name="De Carvalho L.P.S."/>
            <person name="Shen B."/>
        </authorList>
    </citation>
    <scope>NUCLEOTIDE SEQUENCE [LARGE SCALE GENOMIC DNA]</scope>
    <source>
        <strain evidence="4 5">NPDC006337</strain>
    </source>
</reference>
<dbReference type="PROSITE" id="PS50818">
    <property type="entry name" value="INTEIN_C_TER"/>
    <property type="match status" value="1"/>
</dbReference>
<protein>
    <submittedName>
        <fullName evidence="4">Polymorphic toxin-type HINT domain-containing protein</fullName>
    </submittedName>
</protein>
<dbReference type="InterPro" id="IPR003587">
    <property type="entry name" value="Hint_dom_N"/>
</dbReference>
<feature type="region of interest" description="Disordered" evidence="2">
    <location>
        <begin position="803"/>
        <end position="827"/>
    </location>
</feature>
<dbReference type="EMBL" id="JBEXZR010000013">
    <property type="protein sequence ID" value="MEU0708999.1"/>
    <property type="molecule type" value="Genomic_DNA"/>
</dbReference>
<feature type="domain" description="Hint" evidence="3">
    <location>
        <begin position="1044"/>
        <end position="1145"/>
    </location>
</feature>
<feature type="compositionally biased region" description="Basic and acidic residues" evidence="2">
    <location>
        <begin position="806"/>
        <end position="826"/>
    </location>
</feature>
<dbReference type="InterPro" id="IPR005506">
    <property type="entry name" value="DUF312_ALF"/>
</dbReference>
<dbReference type="SUPFAM" id="SSF51294">
    <property type="entry name" value="Hedgehog/intein (Hint) domain"/>
    <property type="match status" value="1"/>
</dbReference>
<comment type="caution">
    <text evidence="4">The sequence shown here is derived from an EMBL/GenBank/DDBJ whole genome shotgun (WGS) entry which is preliminary data.</text>
</comment>
<dbReference type="Gene3D" id="2.170.16.10">
    <property type="entry name" value="Hedgehog/Intein (Hint) domain"/>
    <property type="match status" value="1"/>
</dbReference>
<dbReference type="Pfam" id="PF07591">
    <property type="entry name" value="PT-HINT"/>
    <property type="match status" value="1"/>
</dbReference>
<evidence type="ECO:0000256" key="1">
    <source>
        <dbReference type="SAM" id="Coils"/>
    </source>
</evidence>
<dbReference type="RefSeq" id="WP_359656962.1">
    <property type="nucleotide sequence ID" value="NZ_JBEXZP010000158.1"/>
</dbReference>
<organism evidence="4 5">
    <name type="scientific">Streptomyces lavendulocolor</name>
    <dbReference type="NCBI Taxonomy" id="67316"/>
    <lineage>
        <taxon>Bacteria</taxon>
        <taxon>Bacillati</taxon>
        <taxon>Actinomycetota</taxon>
        <taxon>Actinomycetes</taxon>
        <taxon>Kitasatosporales</taxon>
        <taxon>Streptomycetaceae</taxon>
        <taxon>Streptomyces</taxon>
    </lineage>
</organism>
<dbReference type="PANTHER" id="PTHR23242:SF9">
    <property type="entry name" value="TRANSCRIPTION FACTOR HOXA13"/>
    <property type="match status" value="1"/>
</dbReference>
<keyword evidence="1" id="KW-0175">Coiled coil</keyword>
<dbReference type="PANTHER" id="PTHR23242">
    <property type="entry name" value="TRANSCRIPTION FACTOR HOXA13"/>
    <property type="match status" value="1"/>
</dbReference>
<dbReference type="InterPro" id="IPR030934">
    <property type="entry name" value="Intein_C"/>
</dbReference>
<evidence type="ECO:0000313" key="4">
    <source>
        <dbReference type="EMBL" id="MEU0708999.1"/>
    </source>
</evidence>
<keyword evidence="5" id="KW-1185">Reference proteome</keyword>
<feature type="region of interest" description="Disordered" evidence="2">
    <location>
        <begin position="381"/>
        <end position="424"/>
    </location>
</feature>
<proteinExistence type="predicted"/>
<dbReference type="SMART" id="SM00306">
    <property type="entry name" value="HintN"/>
    <property type="match status" value="1"/>
</dbReference>
<accession>A0ABV2W630</accession>
<dbReference type="Proteomes" id="UP001550378">
    <property type="component" value="Unassembled WGS sequence"/>
</dbReference>
<dbReference type="InterPro" id="IPR036844">
    <property type="entry name" value="Hint_dom_sf"/>
</dbReference>
<dbReference type="NCBIfam" id="TIGR01443">
    <property type="entry name" value="intein_Cterm"/>
    <property type="match status" value="1"/>
</dbReference>
<evidence type="ECO:0000313" key="5">
    <source>
        <dbReference type="Proteomes" id="UP001550378"/>
    </source>
</evidence>
<evidence type="ECO:0000259" key="3">
    <source>
        <dbReference type="SMART" id="SM00306"/>
    </source>
</evidence>
<name>A0ABV2W630_9ACTN</name>
<dbReference type="Pfam" id="PF03752">
    <property type="entry name" value="ALF"/>
    <property type="match status" value="8"/>
</dbReference>
<dbReference type="CDD" id="cd00081">
    <property type="entry name" value="Hint"/>
    <property type="match status" value="1"/>
</dbReference>
<evidence type="ECO:0000256" key="2">
    <source>
        <dbReference type="SAM" id="MobiDB-lite"/>
    </source>
</evidence>
<feature type="coiled-coil region" evidence="1">
    <location>
        <begin position="911"/>
        <end position="938"/>
    </location>
</feature>
<sequence length="1290" mass="134309">MLGSAPAFAEATPADAAFDRSLVVDYWQTGGSGIKEAAERALLGSDEDIRAFLDKAPEIEYDDDYVEASRIFSVGGLAVREATKKALKGTPEELSAFLYSGWKKPLEEDREVEASRVISVGGVGVREAGEAALKAGPEAVAKFLETGQYEAREVDNEVRVSQLFSVGGPNMKAAAKVALRGTADDIVEFLEVGQFVARNRDQEHATIAQLTEQAKQAGIQAGEATRKSEAASARAVAASQAAKEAAAKAARETAEAGKDATTAAYKAEQAAASARAAAAAAQTAIGAASAANRAARTAAIAAAQTAGAAAAAATAANDAYTAAIAAAGDASKADAAKKAAANARAAALLTRTSAAAAEQARTASLAAISAADASRSAGDNANAAASSAEEANRHAEAAGVHSAATRNAAAEARRHAGVANRAADSATALARRSAQQALEARDAANSAADHAEKAAEAADLAVKHAGQSATAAADARKWATAAKVAADAAGNAVKSAKKVHQLALDVETQDLVIRRDAALEQARSEKSQTERLISASATVARDARALDTTAQALAAEAAKPDADTAAIAAKGRKLALDALKLRGPWHQQAAAAALGGSDAEVLEYLRGGWNKAGLEETRDKVLQLSVNSPHPSIRQGAVEALKGTPQQIADFYTTGQYVVGEDDLTVAVSRIHSTGGVSVKEDAEKALANGSGKVLATFLEVGQYPARITDEEVIASRLVKKDDSELDAAALAALAGTPQDLHEFVAVGQYTAARKDALTAHHRAQIARILAEGEIIAAKAQVNRWRAAEAAARANKAAGEAEEAATEAKKSEKVARDHAADAKKSADAAAASSASASQSAATARQAAAAADRDADAAEASAAQADFSADYARESARKADDAAARARASAVAAGKSKEQAEASASLAWLEVLRAREAEIAEAKRQADEAQKEKAKQEAKKKEPRCTYREAAVNYYPATCNGPHDDISFRDVVTAVGKGAYEFIGAADIERCIKDPGWGDCTMAAVGVLPVGKFKAAKKAADKLEELIKNTRAGREAAKCAKKVSKDSFPAGTRVLMGDRTTRPIDKVSVGDYVLATNPENGETGPRRVDATIYTPEDRDFTDITLSQSAGGGSLTTTDHHPFWTENGKRWKNAADLTPQDVLRTADGASARVNNVRQWDGLAPAYNLTVNDLHTYYVLAGTAPVLVHNTGLCTEEIDNVFYNPSGRPSQEQFEYHWDKHAKRRGFTRERYLQDAQEWATSISQPGGKKGLNASLEVLNDGSRGIKYVDPQTGKGGIIGPDGKAVTFWYGAD</sequence>